<gene>
    <name evidence="1" type="ORF">BDY19DRAFT_896321</name>
</gene>
<evidence type="ECO:0000313" key="2">
    <source>
        <dbReference type="Proteomes" id="UP001055072"/>
    </source>
</evidence>
<sequence length="209" mass="23938">MHLAALNIPDLLLALWRGTIACDHHLGDDKSNWDWAVLRNDTVWKRHGEQVAAATPYLLGSFDRPPRNPAEKLTSGYKAMEFLNYIYGLGPGLLYGVLPMPYWKSFCKLVRGIRIVHQKSIRAEELTEADRLLLEFCVEFELLYYQRNPARIHFVRQSIHALAHLGSETTRIGPYAGVTQWTMENTIGNLSREIRQPSNPLSRSKTVEH</sequence>
<dbReference type="Proteomes" id="UP001055072">
    <property type="component" value="Unassembled WGS sequence"/>
</dbReference>
<proteinExistence type="predicted"/>
<reference evidence="1" key="1">
    <citation type="journal article" date="2021" name="Environ. Microbiol.">
        <title>Gene family expansions and transcriptome signatures uncover fungal adaptations to wood decay.</title>
        <authorList>
            <person name="Hage H."/>
            <person name="Miyauchi S."/>
            <person name="Viragh M."/>
            <person name="Drula E."/>
            <person name="Min B."/>
            <person name="Chaduli D."/>
            <person name="Navarro D."/>
            <person name="Favel A."/>
            <person name="Norest M."/>
            <person name="Lesage-Meessen L."/>
            <person name="Balint B."/>
            <person name="Merenyi Z."/>
            <person name="de Eugenio L."/>
            <person name="Morin E."/>
            <person name="Martinez A.T."/>
            <person name="Baldrian P."/>
            <person name="Stursova M."/>
            <person name="Martinez M.J."/>
            <person name="Novotny C."/>
            <person name="Magnuson J.K."/>
            <person name="Spatafora J.W."/>
            <person name="Maurice S."/>
            <person name="Pangilinan J."/>
            <person name="Andreopoulos W."/>
            <person name="LaButti K."/>
            <person name="Hundley H."/>
            <person name="Na H."/>
            <person name="Kuo A."/>
            <person name="Barry K."/>
            <person name="Lipzen A."/>
            <person name="Henrissat B."/>
            <person name="Riley R."/>
            <person name="Ahrendt S."/>
            <person name="Nagy L.G."/>
            <person name="Grigoriev I.V."/>
            <person name="Martin F."/>
            <person name="Rosso M.N."/>
        </authorList>
    </citation>
    <scope>NUCLEOTIDE SEQUENCE</scope>
    <source>
        <strain evidence="1">CBS 384.51</strain>
    </source>
</reference>
<evidence type="ECO:0000313" key="1">
    <source>
        <dbReference type="EMBL" id="KAI0085580.1"/>
    </source>
</evidence>
<protein>
    <submittedName>
        <fullName evidence="1">Uncharacterized protein</fullName>
    </submittedName>
</protein>
<dbReference type="EMBL" id="MU274930">
    <property type="protein sequence ID" value="KAI0085580.1"/>
    <property type="molecule type" value="Genomic_DNA"/>
</dbReference>
<keyword evidence="2" id="KW-1185">Reference proteome</keyword>
<accession>A0ACB8TU72</accession>
<organism evidence="1 2">
    <name type="scientific">Irpex rosettiformis</name>
    <dbReference type="NCBI Taxonomy" id="378272"/>
    <lineage>
        <taxon>Eukaryota</taxon>
        <taxon>Fungi</taxon>
        <taxon>Dikarya</taxon>
        <taxon>Basidiomycota</taxon>
        <taxon>Agaricomycotina</taxon>
        <taxon>Agaricomycetes</taxon>
        <taxon>Polyporales</taxon>
        <taxon>Irpicaceae</taxon>
        <taxon>Irpex</taxon>
    </lineage>
</organism>
<name>A0ACB8TU72_9APHY</name>
<comment type="caution">
    <text evidence="1">The sequence shown here is derived from an EMBL/GenBank/DDBJ whole genome shotgun (WGS) entry which is preliminary data.</text>
</comment>